<dbReference type="ExpressionAtlas" id="O16346">
    <property type="expression patterns" value="baseline and differential"/>
</dbReference>
<keyword evidence="5" id="KW-0862">Zinc</keyword>
<keyword evidence="15" id="KW-1185">Reference proteome</keyword>
<dbReference type="PaxDb" id="6239-F38H12.3"/>
<evidence type="ECO:0000256" key="6">
    <source>
        <dbReference type="ARBA" id="ARBA00023015"/>
    </source>
</evidence>
<dbReference type="PANTHER" id="PTHR46587:SF1">
    <property type="entry name" value="NUCLEAR HORMONE RECEPTOR FAMILY-RELATED"/>
    <property type="match status" value="1"/>
</dbReference>
<dbReference type="SMART" id="SM00399">
    <property type="entry name" value="ZnF_C4"/>
    <property type="match status" value="1"/>
</dbReference>
<dbReference type="HOGENOM" id="CLU_007368_0_0_1"/>
<evidence type="ECO:0000313" key="14">
    <source>
        <dbReference type="EMBL" id="CCD68406.1"/>
    </source>
</evidence>
<evidence type="ECO:0000256" key="4">
    <source>
        <dbReference type="ARBA" id="ARBA00022771"/>
    </source>
</evidence>
<evidence type="ECO:0000259" key="12">
    <source>
        <dbReference type="PROSITE" id="PS51030"/>
    </source>
</evidence>
<dbReference type="PIR" id="T31778">
    <property type="entry name" value="T31778"/>
</dbReference>
<organism evidence="14 15">
    <name type="scientific">Caenorhabditis elegans</name>
    <dbReference type="NCBI Taxonomy" id="6239"/>
    <lineage>
        <taxon>Eukaryota</taxon>
        <taxon>Metazoa</taxon>
        <taxon>Ecdysozoa</taxon>
        <taxon>Nematoda</taxon>
        <taxon>Chromadorea</taxon>
        <taxon>Rhabditida</taxon>
        <taxon>Rhabditina</taxon>
        <taxon>Rhabditomorpha</taxon>
        <taxon>Rhabditoidea</taxon>
        <taxon>Rhabditidae</taxon>
        <taxon>Peloderinae</taxon>
        <taxon>Caenorhabditis</taxon>
    </lineage>
</organism>
<dbReference type="SUPFAM" id="SSF48508">
    <property type="entry name" value="Nuclear receptor ligand-binding domain"/>
    <property type="match status" value="1"/>
</dbReference>
<dbReference type="AGR" id="WB:WBGene00018189"/>
<comment type="interaction">
    <interactant intactId="EBI-2417265">
        <id>O16346</id>
    </interactant>
    <interactant intactId="EBI-318820">
        <id>O45666</id>
        <label>nhr-49</label>
    </interactant>
    <organismsDiffer>false</organismsDiffer>
    <experiments>5</experiments>
</comment>
<dbReference type="PhylomeDB" id="O16346"/>
<dbReference type="PANTHER" id="PTHR46587">
    <property type="entry name" value="NUCLEAR HORMONE RECEPTOR FAMILY"/>
    <property type="match status" value="1"/>
</dbReference>
<dbReference type="SUPFAM" id="SSF57716">
    <property type="entry name" value="Glucocorticoid receptor-like (DNA-binding domain)"/>
    <property type="match status" value="1"/>
</dbReference>
<keyword evidence="7" id="KW-0238">DNA-binding</keyword>
<reference evidence="14 15" key="1">
    <citation type="journal article" date="1998" name="Science">
        <title>Genome sequence of the nematode C. elegans: a platform for investigating biology.</title>
        <authorList>
            <consortium name="The C. elegans sequencing consortium"/>
            <person name="Sulson J.E."/>
            <person name="Waterston R."/>
        </authorList>
    </citation>
    <scope>NUCLEOTIDE SEQUENCE [LARGE SCALE GENOMIC DNA]</scope>
    <source>
        <strain evidence="14 15">Bristol N2</strain>
    </source>
</reference>
<dbReference type="SMART" id="SM00430">
    <property type="entry name" value="HOLI"/>
    <property type="match status" value="1"/>
</dbReference>
<keyword evidence="8" id="KW-0804">Transcription</keyword>
<dbReference type="Bgee" id="WBGene00018189">
    <property type="expression patterns" value="Expressed in embryo and 2 other cell types or tissues"/>
</dbReference>
<sequence>MLTSFLDPRPSSSSSSVSTSSMSSSPSTSSESCAVCGDSVNGKRYGAPACLGCIVFFRRAVINKSQYKCWKKGNCVITFASRCVCRCCRLRKCSHVGMKPEAIQRRDLLGPRKPKTILTNDISQSIDVALNFLSSPHSSCESDTGEYSNTTFDIDSLVRLQHDQRSQHEAYGIHHIDTIGCFQMKNSGKYHKRARASDINFVLKLGLENANEWGNQFEPYRRLSQTDKNSVLSEFGFAFLLIDQGYKTAQRADEGFWLLQNETFMHPNYFFALSVEDAMKENAEQKAELHHSFVNELVKCVSDPFKNLHIDEFECAILKTVLLLTPSFPGHVTYKDLQYLHNKCMSELMDHSIQRSPDAGPERFGEIILLISSIRCGVKAIYNQTRVSDMFHLMTFDPYVRNILLS</sequence>
<dbReference type="SMR" id="O16346"/>
<dbReference type="PRINTS" id="PR00047">
    <property type="entry name" value="STROIDFINGER"/>
</dbReference>
<dbReference type="IntAct" id="O16346">
    <property type="interactions" value="2"/>
</dbReference>
<dbReference type="CDD" id="cd06960">
    <property type="entry name" value="NR_DBD_HNF4A"/>
    <property type="match status" value="1"/>
</dbReference>
<dbReference type="InterPro" id="IPR001628">
    <property type="entry name" value="Znf_hrmn_rcpt"/>
</dbReference>
<dbReference type="GeneID" id="185483"/>
<evidence type="ECO:0000313" key="15">
    <source>
        <dbReference type="Proteomes" id="UP000001940"/>
    </source>
</evidence>
<keyword evidence="4" id="KW-0863">Zinc-finger</keyword>
<keyword evidence="10" id="KW-0539">Nucleus</keyword>
<evidence type="ECO:0000256" key="7">
    <source>
        <dbReference type="ARBA" id="ARBA00023125"/>
    </source>
</evidence>
<dbReference type="OrthoDB" id="5772425at2759"/>
<evidence type="ECO:0000256" key="10">
    <source>
        <dbReference type="ARBA" id="ARBA00023242"/>
    </source>
</evidence>
<gene>
    <name evidence="14 16" type="primary">nhr-181</name>
    <name evidence="14" type="ORF">CELE_F38H12.3</name>
    <name evidence="16" type="ORF">F38H12.3</name>
</gene>
<accession>O16346</accession>
<dbReference type="Gene3D" id="3.30.50.10">
    <property type="entry name" value="Erythroid Transcription Factor GATA-1, subunit A"/>
    <property type="match status" value="1"/>
</dbReference>
<dbReference type="RefSeq" id="NP_504139.1">
    <property type="nucleotide sequence ID" value="NM_071738.2"/>
</dbReference>
<keyword evidence="6" id="KW-0805">Transcription regulation</keyword>
<dbReference type="eggNOG" id="KOG3575">
    <property type="taxonomic scope" value="Eukaryota"/>
</dbReference>
<feature type="compositionally biased region" description="Low complexity" evidence="11">
    <location>
        <begin position="11"/>
        <end position="32"/>
    </location>
</feature>
<dbReference type="InterPro" id="IPR049636">
    <property type="entry name" value="HNF4-like_DBD"/>
</dbReference>
<evidence type="ECO:0000259" key="13">
    <source>
        <dbReference type="PROSITE" id="PS51843"/>
    </source>
</evidence>
<dbReference type="Pfam" id="PF00104">
    <property type="entry name" value="Hormone_recep"/>
    <property type="match status" value="1"/>
</dbReference>
<dbReference type="InterPro" id="IPR000536">
    <property type="entry name" value="Nucl_hrmn_rcpt_lig-bd"/>
</dbReference>
<dbReference type="PROSITE" id="PS51030">
    <property type="entry name" value="NUCLEAR_REC_DBD_2"/>
    <property type="match status" value="1"/>
</dbReference>
<dbReference type="AlphaFoldDB" id="O16346"/>
<evidence type="ECO:0000256" key="1">
    <source>
        <dbReference type="ARBA" id="ARBA00004123"/>
    </source>
</evidence>
<dbReference type="FunCoup" id="O16346">
    <property type="interactions" value="3"/>
</dbReference>
<dbReference type="Pfam" id="PF00105">
    <property type="entry name" value="zf-C4"/>
    <property type="match status" value="1"/>
</dbReference>
<dbReference type="GO" id="GO:0003700">
    <property type="term" value="F:DNA-binding transcription factor activity"/>
    <property type="evidence" value="ECO:0007669"/>
    <property type="project" value="InterPro"/>
</dbReference>
<dbReference type="InterPro" id="IPR013088">
    <property type="entry name" value="Znf_NHR/GATA"/>
</dbReference>
<name>O16346_CAEEL</name>
<dbReference type="WormBase" id="F38H12.3a">
    <property type="protein sequence ID" value="CE17809"/>
    <property type="gene ID" value="WBGene00018189"/>
    <property type="gene designation" value="nhr-181"/>
</dbReference>
<comment type="subcellular location">
    <subcellularLocation>
        <location evidence="1">Nucleus</location>
    </subcellularLocation>
</comment>
<dbReference type="InParanoid" id="O16346"/>
<dbReference type="InterPro" id="IPR035500">
    <property type="entry name" value="NHR-like_dom_sf"/>
</dbReference>
<keyword evidence="3" id="KW-0479">Metal-binding</keyword>
<protein>
    <submittedName>
        <fullName evidence="14">Nuclear Hormone Receptor family</fullName>
    </submittedName>
</protein>
<dbReference type="Proteomes" id="UP000001940">
    <property type="component" value="Chromosome V"/>
</dbReference>
<evidence type="ECO:0000256" key="3">
    <source>
        <dbReference type="ARBA" id="ARBA00022723"/>
    </source>
</evidence>
<feature type="domain" description="Nuclear receptor" evidence="12">
    <location>
        <begin position="30"/>
        <end position="105"/>
    </location>
</feature>
<dbReference type="GO" id="GO:0005634">
    <property type="term" value="C:nucleus"/>
    <property type="evidence" value="ECO:0007669"/>
    <property type="project" value="UniProtKB-SubCell"/>
</dbReference>
<proteinExistence type="evidence at protein level"/>
<dbReference type="Gene3D" id="1.10.565.10">
    <property type="entry name" value="Retinoid X Receptor"/>
    <property type="match status" value="1"/>
</dbReference>
<comment type="similarity">
    <text evidence="2">Belongs to the nuclear hormone receptor family.</text>
</comment>
<feature type="domain" description="NR LBD" evidence="13">
    <location>
        <begin position="171"/>
        <end position="406"/>
    </location>
</feature>
<dbReference type="OMA" id="NANEWGN"/>
<dbReference type="UCSC" id="F38H12.3">
    <property type="organism name" value="c. elegans"/>
</dbReference>
<dbReference type="CTD" id="185483"/>
<evidence type="ECO:0000256" key="5">
    <source>
        <dbReference type="ARBA" id="ARBA00022833"/>
    </source>
</evidence>
<evidence type="ECO:0000313" key="16">
    <source>
        <dbReference type="WormBase" id="F38H12.3a"/>
    </source>
</evidence>
<dbReference type="EMBL" id="BX284605">
    <property type="protein sequence ID" value="CCD68406.1"/>
    <property type="molecule type" value="Genomic_DNA"/>
</dbReference>
<evidence type="ECO:0000256" key="2">
    <source>
        <dbReference type="ARBA" id="ARBA00005993"/>
    </source>
</evidence>
<evidence type="ECO:0000256" key="9">
    <source>
        <dbReference type="ARBA" id="ARBA00023170"/>
    </source>
</evidence>
<keyword evidence="9 14" id="KW-0675">Receptor</keyword>
<dbReference type="STRING" id="6239.F38H12.3a.1"/>
<dbReference type="GO" id="GO:0008270">
    <property type="term" value="F:zinc ion binding"/>
    <property type="evidence" value="ECO:0007669"/>
    <property type="project" value="UniProtKB-KW"/>
</dbReference>
<evidence type="ECO:0000256" key="8">
    <source>
        <dbReference type="ARBA" id="ARBA00023163"/>
    </source>
</evidence>
<dbReference type="GO" id="GO:0000978">
    <property type="term" value="F:RNA polymerase II cis-regulatory region sequence-specific DNA binding"/>
    <property type="evidence" value="ECO:0007669"/>
    <property type="project" value="InterPro"/>
</dbReference>
<dbReference type="PROSITE" id="PS51843">
    <property type="entry name" value="NR_LBD"/>
    <property type="match status" value="1"/>
</dbReference>
<evidence type="ECO:0000256" key="11">
    <source>
        <dbReference type="SAM" id="MobiDB-lite"/>
    </source>
</evidence>
<feature type="region of interest" description="Disordered" evidence="11">
    <location>
        <begin position="1"/>
        <end position="32"/>
    </location>
</feature>